<keyword evidence="3" id="KW-1185">Reference proteome</keyword>
<evidence type="ECO:0000313" key="2">
    <source>
        <dbReference type="EMBL" id="KAJ7756684.1"/>
    </source>
</evidence>
<feature type="region of interest" description="Disordered" evidence="1">
    <location>
        <begin position="97"/>
        <end position="125"/>
    </location>
</feature>
<gene>
    <name evidence="2" type="ORF">B0H16DRAFT_1458134</name>
</gene>
<feature type="compositionally biased region" description="Basic and acidic residues" evidence="1">
    <location>
        <begin position="97"/>
        <end position="111"/>
    </location>
</feature>
<dbReference type="Proteomes" id="UP001215598">
    <property type="component" value="Unassembled WGS sequence"/>
</dbReference>
<feature type="compositionally biased region" description="Basic and acidic residues" evidence="1">
    <location>
        <begin position="219"/>
        <end position="242"/>
    </location>
</feature>
<evidence type="ECO:0000256" key="1">
    <source>
        <dbReference type="SAM" id="MobiDB-lite"/>
    </source>
</evidence>
<comment type="caution">
    <text evidence="2">The sequence shown here is derived from an EMBL/GenBank/DDBJ whole genome shotgun (WGS) entry which is preliminary data.</text>
</comment>
<organism evidence="2 3">
    <name type="scientific">Mycena metata</name>
    <dbReference type="NCBI Taxonomy" id="1033252"/>
    <lineage>
        <taxon>Eukaryota</taxon>
        <taxon>Fungi</taxon>
        <taxon>Dikarya</taxon>
        <taxon>Basidiomycota</taxon>
        <taxon>Agaricomycotina</taxon>
        <taxon>Agaricomycetes</taxon>
        <taxon>Agaricomycetidae</taxon>
        <taxon>Agaricales</taxon>
        <taxon>Marasmiineae</taxon>
        <taxon>Mycenaceae</taxon>
        <taxon>Mycena</taxon>
    </lineage>
</organism>
<protein>
    <submittedName>
        <fullName evidence="2">Uncharacterized protein</fullName>
    </submittedName>
</protein>
<feature type="region of interest" description="Disordered" evidence="1">
    <location>
        <begin position="167"/>
        <end position="248"/>
    </location>
</feature>
<proteinExistence type="predicted"/>
<name>A0AAD7J5F3_9AGAR</name>
<dbReference type="AlphaFoldDB" id="A0AAD7J5F3"/>
<sequence>MPKTDSRVTDLRHHFAEGSEMLHGSTHDPKHQPGNCGQFEGLRNFGVEFASAATKHEDFEAGQDKGCNSIAIGTIQMQVHAKANTRIEVGKAGEVEGSKRGKCGGRLEKSNTRQSKSIKVPDGKNAASISVRPKGLYGGSEFGKGLAKGKGFGQRVLQLKSDICRAGEEEKEKGQNVKSKSRHGQRSPQRGSAIYNRTPAPANTRSHQFKIGKQPPVPTEREIGEDGDERQQLDRKRVDRHWVNAKGK</sequence>
<evidence type="ECO:0000313" key="3">
    <source>
        <dbReference type="Proteomes" id="UP001215598"/>
    </source>
</evidence>
<dbReference type="EMBL" id="JARKIB010000046">
    <property type="protein sequence ID" value="KAJ7756684.1"/>
    <property type="molecule type" value="Genomic_DNA"/>
</dbReference>
<reference evidence="2" key="1">
    <citation type="submission" date="2023-03" db="EMBL/GenBank/DDBJ databases">
        <title>Massive genome expansion in bonnet fungi (Mycena s.s.) driven by repeated elements and novel gene families across ecological guilds.</title>
        <authorList>
            <consortium name="Lawrence Berkeley National Laboratory"/>
            <person name="Harder C.B."/>
            <person name="Miyauchi S."/>
            <person name="Viragh M."/>
            <person name="Kuo A."/>
            <person name="Thoen E."/>
            <person name="Andreopoulos B."/>
            <person name="Lu D."/>
            <person name="Skrede I."/>
            <person name="Drula E."/>
            <person name="Henrissat B."/>
            <person name="Morin E."/>
            <person name="Kohler A."/>
            <person name="Barry K."/>
            <person name="LaButti K."/>
            <person name="Morin E."/>
            <person name="Salamov A."/>
            <person name="Lipzen A."/>
            <person name="Mereny Z."/>
            <person name="Hegedus B."/>
            <person name="Baldrian P."/>
            <person name="Stursova M."/>
            <person name="Weitz H."/>
            <person name="Taylor A."/>
            <person name="Grigoriev I.V."/>
            <person name="Nagy L.G."/>
            <person name="Martin F."/>
            <person name="Kauserud H."/>
        </authorList>
    </citation>
    <scope>NUCLEOTIDE SEQUENCE</scope>
    <source>
        <strain evidence="2">CBHHK182m</strain>
    </source>
</reference>
<accession>A0AAD7J5F3</accession>